<accession>A0A9N9H2N4</accession>
<dbReference type="AlphaFoldDB" id="A0A9N9H2N4"/>
<organism evidence="1 2">
    <name type="scientific">Cetraspora pellucida</name>
    <dbReference type="NCBI Taxonomy" id="1433469"/>
    <lineage>
        <taxon>Eukaryota</taxon>
        <taxon>Fungi</taxon>
        <taxon>Fungi incertae sedis</taxon>
        <taxon>Mucoromycota</taxon>
        <taxon>Glomeromycotina</taxon>
        <taxon>Glomeromycetes</taxon>
        <taxon>Diversisporales</taxon>
        <taxon>Gigasporaceae</taxon>
        <taxon>Cetraspora</taxon>
    </lineage>
</organism>
<proteinExistence type="predicted"/>
<sequence>MDEIINDLLEINPCEVLTAPLPYDERQTLDEKVEITYRHTKQAQTNRSNIERNLQNTITQPQEELTGRQLSRLNVVHRMNKLSREEML</sequence>
<comment type="caution">
    <text evidence="1">The sequence shown here is derived from an EMBL/GenBank/DDBJ whole genome shotgun (WGS) entry which is preliminary data.</text>
</comment>
<dbReference type="EMBL" id="CAJVQA010006653">
    <property type="protein sequence ID" value="CAG8644284.1"/>
    <property type="molecule type" value="Genomic_DNA"/>
</dbReference>
<evidence type="ECO:0000313" key="1">
    <source>
        <dbReference type="EMBL" id="CAG8644284.1"/>
    </source>
</evidence>
<keyword evidence="2" id="KW-1185">Reference proteome</keyword>
<evidence type="ECO:0000313" key="2">
    <source>
        <dbReference type="Proteomes" id="UP000789759"/>
    </source>
</evidence>
<dbReference type="Proteomes" id="UP000789759">
    <property type="component" value="Unassembled WGS sequence"/>
</dbReference>
<reference evidence="1" key="1">
    <citation type="submission" date="2021-06" db="EMBL/GenBank/DDBJ databases">
        <authorList>
            <person name="Kallberg Y."/>
            <person name="Tangrot J."/>
            <person name="Rosling A."/>
        </authorList>
    </citation>
    <scope>NUCLEOTIDE SEQUENCE</scope>
    <source>
        <strain evidence="1">FL966</strain>
    </source>
</reference>
<name>A0A9N9H2N4_9GLOM</name>
<gene>
    <name evidence="1" type="ORF">CPELLU_LOCUS9010</name>
</gene>
<protein>
    <submittedName>
        <fullName evidence="1">21657_t:CDS:1</fullName>
    </submittedName>
</protein>